<evidence type="ECO:0000256" key="1">
    <source>
        <dbReference type="SAM" id="SignalP"/>
    </source>
</evidence>
<dbReference type="EMBL" id="DVHF01000033">
    <property type="protein sequence ID" value="HIR56516.1"/>
    <property type="molecule type" value="Genomic_DNA"/>
</dbReference>
<feature type="signal peptide" evidence="1">
    <location>
        <begin position="1"/>
        <end position="23"/>
    </location>
</feature>
<evidence type="ECO:0000313" key="2">
    <source>
        <dbReference type="EMBL" id="HIR56516.1"/>
    </source>
</evidence>
<reference evidence="2" key="2">
    <citation type="journal article" date="2021" name="PeerJ">
        <title>Extensive microbial diversity within the chicken gut microbiome revealed by metagenomics and culture.</title>
        <authorList>
            <person name="Gilroy R."/>
            <person name="Ravi A."/>
            <person name="Getino M."/>
            <person name="Pursley I."/>
            <person name="Horton D.L."/>
            <person name="Alikhan N.F."/>
            <person name="Baker D."/>
            <person name="Gharbi K."/>
            <person name="Hall N."/>
            <person name="Watson M."/>
            <person name="Adriaenssens E.M."/>
            <person name="Foster-Nyarko E."/>
            <person name="Jarju S."/>
            <person name="Secka A."/>
            <person name="Antonio M."/>
            <person name="Oren A."/>
            <person name="Chaudhuri R.R."/>
            <person name="La Ragione R."/>
            <person name="Hildebrand F."/>
            <person name="Pallen M.J."/>
        </authorList>
    </citation>
    <scope>NUCLEOTIDE SEQUENCE</scope>
    <source>
        <strain evidence="2">ChiSjej1B19-7085</strain>
    </source>
</reference>
<sequence length="300" mass="33094">MKKAAAFLCMIVMAVCLSVGISAAEDAKAVYQAAREKTYSLVSVDFTQTEITKSVSETTSPGYSNVTTQEDTETTVLQINASDPANPQMKIEKSLATWGEDPLIEVYVKDSCLYVSLFGTGMKESMSAEELAEVNFAILTETDGPISTNSEDLSEYGTNFALSENSDGTRTVTFQIDIDAILQEYEVDLSFFTEAGGSLTFPENSYTAVISADGYLLSESCYLTVDISYSYGEDYRSHYNSNLQISIVYKNPGQPVSIEFPDDLDEYIDLDAYEPDYSYDPYDDYLFLDDGPVTTDVYGL</sequence>
<protein>
    <submittedName>
        <fullName evidence="2">Uncharacterized protein</fullName>
    </submittedName>
</protein>
<reference evidence="2" key="1">
    <citation type="submission" date="2020-10" db="EMBL/GenBank/DDBJ databases">
        <authorList>
            <person name="Gilroy R."/>
        </authorList>
    </citation>
    <scope>NUCLEOTIDE SEQUENCE</scope>
    <source>
        <strain evidence="2">ChiSjej1B19-7085</strain>
    </source>
</reference>
<keyword evidence="1" id="KW-0732">Signal</keyword>
<feature type="chain" id="PRO_5039533222" evidence="1">
    <location>
        <begin position="24"/>
        <end position="300"/>
    </location>
</feature>
<organism evidence="2 3">
    <name type="scientific">Candidatus Gallacutalibacter pullicola</name>
    <dbReference type="NCBI Taxonomy" id="2840830"/>
    <lineage>
        <taxon>Bacteria</taxon>
        <taxon>Bacillati</taxon>
        <taxon>Bacillota</taxon>
        <taxon>Clostridia</taxon>
        <taxon>Eubacteriales</taxon>
        <taxon>Candidatus Gallacutalibacter</taxon>
    </lineage>
</organism>
<dbReference type="AlphaFoldDB" id="A0A9D1DPD7"/>
<dbReference type="Proteomes" id="UP000886785">
    <property type="component" value="Unassembled WGS sequence"/>
</dbReference>
<name>A0A9D1DPD7_9FIRM</name>
<comment type="caution">
    <text evidence="2">The sequence shown here is derived from an EMBL/GenBank/DDBJ whole genome shotgun (WGS) entry which is preliminary data.</text>
</comment>
<gene>
    <name evidence="2" type="ORF">IAA54_02525</name>
</gene>
<proteinExistence type="predicted"/>
<accession>A0A9D1DPD7</accession>
<evidence type="ECO:0000313" key="3">
    <source>
        <dbReference type="Proteomes" id="UP000886785"/>
    </source>
</evidence>